<evidence type="ECO:0000313" key="3">
    <source>
        <dbReference type="EMBL" id="GMM54907.1"/>
    </source>
</evidence>
<comment type="caution">
    <text evidence="3">The sequence shown here is derived from an EMBL/GenBank/DDBJ whole genome shotgun (WGS) entry which is preliminary data.</text>
</comment>
<reference evidence="3 4" key="1">
    <citation type="journal article" date="2023" name="Elife">
        <title>Identification of key yeast species and microbe-microbe interactions impacting larval growth of Drosophila in the wild.</title>
        <authorList>
            <person name="Mure A."/>
            <person name="Sugiura Y."/>
            <person name="Maeda R."/>
            <person name="Honda K."/>
            <person name="Sakurai N."/>
            <person name="Takahashi Y."/>
            <person name="Watada M."/>
            <person name="Katoh T."/>
            <person name="Gotoh A."/>
            <person name="Gotoh Y."/>
            <person name="Taniguchi I."/>
            <person name="Nakamura K."/>
            <person name="Hayashi T."/>
            <person name="Katayama T."/>
            <person name="Uemura T."/>
            <person name="Hattori Y."/>
        </authorList>
    </citation>
    <scope>NUCLEOTIDE SEQUENCE [LARGE SCALE GENOMIC DNA]</scope>
    <source>
        <strain evidence="3 4">KH-74</strain>
    </source>
</reference>
<feature type="chain" id="PRO_5043316122" description="Cell wall protein" evidence="2">
    <location>
        <begin position="20"/>
        <end position="218"/>
    </location>
</feature>
<keyword evidence="2" id="KW-0732">Signal</keyword>
<keyword evidence="4" id="KW-1185">Reference proteome</keyword>
<accession>A0AAV5RW16</accession>
<organism evidence="3 4">
    <name type="scientific">Maudiozyma humilis</name>
    <name type="common">Sour dough yeast</name>
    <name type="synonym">Kazachstania humilis</name>
    <dbReference type="NCBI Taxonomy" id="51915"/>
    <lineage>
        <taxon>Eukaryota</taxon>
        <taxon>Fungi</taxon>
        <taxon>Dikarya</taxon>
        <taxon>Ascomycota</taxon>
        <taxon>Saccharomycotina</taxon>
        <taxon>Saccharomycetes</taxon>
        <taxon>Saccharomycetales</taxon>
        <taxon>Saccharomycetaceae</taxon>
        <taxon>Maudiozyma</taxon>
    </lineage>
</organism>
<feature type="signal peptide" evidence="2">
    <location>
        <begin position="1"/>
        <end position="19"/>
    </location>
</feature>
<feature type="region of interest" description="Disordered" evidence="1">
    <location>
        <begin position="154"/>
        <end position="201"/>
    </location>
</feature>
<dbReference type="AlphaFoldDB" id="A0AAV5RW16"/>
<feature type="compositionally biased region" description="Low complexity" evidence="1">
    <location>
        <begin position="154"/>
        <end position="194"/>
    </location>
</feature>
<proteinExistence type="predicted"/>
<protein>
    <recommendedName>
        <fullName evidence="5">Cell wall protein</fullName>
    </recommendedName>
</protein>
<gene>
    <name evidence="3" type="ORF">DAKH74_015230</name>
</gene>
<name>A0AAV5RW16_MAUHU</name>
<evidence type="ECO:0000313" key="4">
    <source>
        <dbReference type="Proteomes" id="UP001377567"/>
    </source>
</evidence>
<evidence type="ECO:0000256" key="2">
    <source>
        <dbReference type="SAM" id="SignalP"/>
    </source>
</evidence>
<dbReference type="Proteomes" id="UP001377567">
    <property type="component" value="Unassembled WGS sequence"/>
</dbReference>
<evidence type="ECO:0000256" key="1">
    <source>
        <dbReference type="SAM" id="MobiDB-lite"/>
    </source>
</evidence>
<dbReference type="EMBL" id="BTGD01000003">
    <property type="protein sequence ID" value="GMM54907.1"/>
    <property type="molecule type" value="Genomic_DNA"/>
</dbReference>
<sequence length="218" mass="22261">MRYSSSLLTLASIAATVVADSDPFSIVNLHQGGDLNNFAVHVDSGILKLSIANDTNYEIITDDGKLKFTDGSYAVTLGDGSFISGTEPAAATGWSVKEGVVYYKGSSSFYGTKGTGNGSNATYTLSTSQGSDGKEVKFDAASHTSDVLYNFPSTSNSTNGTSANTTAANNTSSTGTSSSTNATASRNSTSTSTSHSKNGAARDLIPYGGLLAVAALLL</sequence>
<evidence type="ECO:0008006" key="5">
    <source>
        <dbReference type="Google" id="ProtNLM"/>
    </source>
</evidence>